<feature type="compositionally biased region" description="Basic residues" evidence="2">
    <location>
        <begin position="76"/>
        <end position="87"/>
    </location>
</feature>
<evidence type="ECO:0000256" key="1">
    <source>
        <dbReference type="ARBA" id="ARBA00022837"/>
    </source>
</evidence>
<feature type="domain" description="EF-hand" evidence="3">
    <location>
        <begin position="136"/>
        <end position="171"/>
    </location>
</feature>
<dbReference type="Pfam" id="PF13499">
    <property type="entry name" value="EF-hand_7"/>
    <property type="match status" value="1"/>
</dbReference>
<dbReference type="InterPro" id="IPR037497">
    <property type="entry name" value="PGR5"/>
</dbReference>
<dbReference type="InterPro" id="IPR002048">
    <property type="entry name" value="EF_hand_dom"/>
</dbReference>
<dbReference type="GO" id="GO:0009773">
    <property type="term" value="P:photosynthetic electron transport in photosystem I"/>
    <property type="evidence" value="ECO:0007669"/>
    <property type="project" value="InterPro"/>
</dbReference>
<sequence>MTMINKLTAVSSLALYLVNTEGFFSPGPLSQQARRISKHGLKDVTYDDLYFAYPVVSSETEKSSNTEKPSISNTKSKMKIKSRKSSSKHQSGIFSPIVLGAKEVLGEKTINKIRADAILMHSDVIKLFVDTSETQTGQDILRILFQAVDRNGDGEIDGNELSMALERLGFTWLKEKQIAGIIKRADSDKNGVLDLNEFTAEAPKTLKKNLVKLAKKNGGEMGFLV</sequence>
<dbReference type="CDD" id="cd00051">
    <property type="entry name" value="EFh"/>
    <property type="match status" value="1"/>
</dbReference>
<dbReference type="SUPFAM" id="SSF47473">
    <property type="entry name" value="EF-hand"/>
    <property type="match status" value="1"/>
</dbReference>
<dbReference type="PANTHER" id="PTHR35709:SF1">
    <property type="entry name" value="PROTEIN PROTON GRADIENT REGULATION 5, CHLOROPLASTIC"/>
    <property type="match status" value="1"/>
</dbReference>
<protein>
    <recommendedName>
        <fullName evidence="3">EF-hand domain-containing protein</fullName>
    </recommendedName>
</protein>
<dbReference type="PANTHER" id="PTHR35709">
    <property type="entry name" value="PROTEIN PROTON GRADIENT REGULATION 5, CHLOROPLASTIC"/>
    <property type="match status" value="1"/>
</dbReference>
<dbReference type="InterPro" id="IPR011992">
    <property type="entry name" value="EF-hand-dom_pair"/>
</dbReference>
<organism evidence="4">
    <name type="scientific">Corethron hystrix</name>
    <dbReference type="NCBI Taxonomy" id="216773"/>
    <lineage>
        <taxon>Eukaryota</taxon>
        <taxon>Sar</taxon>
        <taxon>Stramenopiles</taxon>
        <taxon>Ochrophyta</taxon>
        <taxon>Bacillariophyta</taxon>
        <taxon>Coscinodiscophyceae</taxon>
        <taxon>Corethrophycidae</taxon>
        <taxon>Corethrales</taxon>
        <taxon>Corethraceae</taxon>
        <taxon>Corethron</taxon>
    </lineage>
</organism>
<evidence type="ECO:0000313" key="4">
    <source>
        <dbReference type="EMBL" id="CAD8880776.1"/>
    </source>
</evidence>
<dbReference type="PROSITE" id="PS00018">
    <property type="entry name" value="EF_HAND_1"/>
    <property type="match status" value="2"/>
</dbReference>
<dbReference type="EMBL" id="HBFR01011043">
    <property type="protein sequence ID" value="CAD8880776.1"/>
    <property type="molecule type" value="Transcribed_RNA"/>
</dbReference>
<feature type="region of interest" description="Disordered" evidence="2">
    <location>
        <begin position="62"/>
        <end position="88"/>
    </location>
</feature>
<proteinExistence type="predicted"/>
<accession>A0A7S1BAV0</accession>
<dbReference type="GO" id="GO:0005509">
    <property type="term" value="F:calcium ion binding"/>
    <property type="evidence" value="ECO:0007669"/>
    <property type="project" value="InterPro"/>
</dbReference>
<dbReference type="Gene3D" id="1.10.238.10">
    <property type="entry name" value="EF-hand"/>
    <property type="match status" value="1"/>
</dbReference>
<evidence type="ECO:0000259" key="3">
    <source>
        <dbReference type="PROSITE" id="PS50222"/>
    </source>
</evidence>
<dbReference type="InterPro" id="IPR018247">
    <property type="entry name" value="EF_Hand_1_Ca_BS"/>
</dbReference>
<reference evidence="4" key="1">
    <citation type="submission" date="2021-01" db="EMBL/GenBank/DDBJ databases">
        <authorList>
            <person name="Corre E."/>
            <person name="Pelletier E."/>
            <person name="Niang G."/>
            <person name="Scheremetjew M."/>
            <person name="Finn R."/>
            <person name="Kale V."/>
            <person name="Holt S."/>
            <person name="Cochrane G."/>
            <person name="Meng A."/>
            <person name="Brown T."/>
            <person name="Cohen L."/>
        </authorList>
    </citation>
    <scope>NUCLEOTIDE SEQUENCE</scope>
    <source>
        <strain evidence="4">308</strain>
    </source>
</reference>
<dbReference type="PROSITE" id="PS50222">
    <property type="entry name" value="EF_HAND_2"/>
    <property type="match status" value="2"/>
</dbReference>
<dbReference type="AlphaFoldDB" id="A0A7S1BAV0"/>
<keyword evidence="1" id="KW-0106">Calcium</keyword>
<name>A0A7S1BAV0_9STRA</name>
<feature type="domain" description="EF-hand" evidence="3">
    <location>
        <begin position="173"/>
        <end position="208"/>
    </location>
</feature>
<gene>
    <name evidence="4" type="ORF">CHYS00102_LOCUS7962</name>
</gene>
<evidence type="ECO:0000256" key="2">
    <source>
        <dbReference type="SAM" id="MobiDB-lite"/>
    </source>
</evidence>
<dbReference type="SMART" id="SM00054">
    <property type="entry name" value="EFh"/>
    <property type="match status" value="2"/>
</dbReference>
<dbReference type="GO" id="GO:0009644">
    <property type="term" value="P:response to high light intensity"/>
    <property type="evidence" value="ECO:0007669"/>
    <property type="project" value="InterPro"/>
</dbReference>